<evidence type="ECO:0000313" key="3">
    <source>
        <dbReference type="Proteomes" id="UP001164929"/>
    </source>
</evidence>
<organism evidence="2 3">
    <name type="scientific">Populus alba x Populus x berolinensis</name>
    <dbReference type="NCBI Taxonomy" id="444605"/>
    <lineage>
        <taxon>Eukaryota</taxon>
        <taxon>Viridiplantae</taxon>
        <taxon>Streptophyta</taxon>
        <taxon>Embryophyta</taxon>
        <taxon>Tracheophyta</taxon>
        <taxon>Spermatophyta</taxon>
        <taxon>Magnoliopsida</taxon>
        <taxon>eudicotyledons</taxon>
        <taxon>Gunneridae</taxon>
        <taxon>Pentapetalae</taxon>
        <taxon>rosids</taxon>
        <taxon>fabids</taxon>
        <taxon>Malpighiales</taxon>
        <taxon>Salicaceae</taxon>
        <taxon>Saliceae</taxon>
        <taxon>Populus</taxon>
    </lineage>
</organism>
<dbReference type="Proteomes" id="UP001164929">
    <property type="component" value="Chromosome 15"/>
</dbReference>
<gene>
    <name evidence="2" type="ORF">NC653_034600</name>
</gene>
<evidence type="ECO:0000313" key="2">
    <source>
        <dbReference type="EMBL" id="KAJ6970074.1"/>
    </source>
</evidence>
<feature type="compositionally biased region" description="Basic and acidic residues" evidence="1">
    <location>
        <begin position="88"/>
        <end position="99"/>
    </location>
</feature>
<feature type="compositionally biased region" description="Acidic residues" evidence="1">
    <location>
        <begin position="109"/>
        <end position="123"/>
    </location>
</feature>
<dbReference type="EMBL" id="JAQIZT010000015">
    <property type="protein sequence ID" value="KAJ6970074.1"/>
    <property type="molecule type" value="Genomic_DNA"/>
</dbReference>
<protein>
    <submittedName>
        <fullName evidence="2">Uncharacterized protein</fullName>
    </submittedName>
</protein>
<evidence type="ECO:0000256" key="1">
    <source>
        <dbReference type="SAM" id="MobiDB-lite"/>
    </source>
</evidence>
<dbReference type="AlphaFoldDB" id="A0AAD6PWC6"/>
<sequence length="130" mass="15235">MDREFNPRRVTSKISLSPNATVAAMGKWSEGGWSWESCTSEELLEALKFNRSLPKTWKEKMMIIQEAKDLTKLPLKKLIDSLMTHKNTKEKQELEEKSKKNLKFKTMHDDDDNDKDDREDEDIALSTRQF</sequence>
<comment type="caution">
    <text evidence="2">The sequence shown here is derived from an EMBL/GenBank/DDBJ whole genome shotgun (WGS) entry which is preliminary data.</text>
</comment>
<keyword evidence="3" id="KW-1185">Reference proteome</keyword>
<accession>A0AAD6PWC6</accession>
<name>A0AAD6PWC6_9ROSI</name>
<feature type="region of interest" description="Disordered" evidence="1">
    <location>
        <begin position="88"/>
        <end position="130"/>
    </location>
</feature>
<proteinExistence type="predicted"/>
<reference evidence="2" key="1">
    <citation type="journal article" date="2023" name="Mol. Ecol. Resour.">
        <title>Chromosome-level genome assembly of a triploid poplar Populus alba 'Berolinensis'.</title>
        <authorList>
            <person name="Chen S."/>
            <person name="Yu Y."/>
            <person name="Wang X."/>
            <person name="Wang S."/>
            <person name="Zhang T."/>
            <person name="Zhou Y."/>
            <person name="He R."/>
            <person name="Meng N."/>
            <person name="Wang Y."/>
            <person name="Liu W."/>
            <person name="Liu Z."/>
            <person name="Liu J."/>
            <person name="Guo Q."/>
            <person name="Huang H."/>
            <person name="Sederoff R.R."/>
            <person name="Wang G."/>
            <person name="Qu G."/>
            <person name="Chen S."/>
        </authorList>
    </citation>
    <scope>NUCLEOTIDE SEQUENCE</scope>
    <source>
        <strain evidence="2">SC-2020</strain>
    </source>
</reference>